<dbReference type="InParanoid" id="L2GWZ7"/>
<evidence type="ECO:0008006" key="3">
    <source>
        <dbReference type="Google" id="ProtNLM"/>
    </source>
</evidence>
<accession>L2GWZ7</accession>
<evidence type="ECO:0000313" key="2">
    <source>
        <dbReference type="Proteomes" id="UP000011081"/>
    </source>
</evidence>
<protein>
    <recommendedName>
        <fullName evidence="3">LRR containing protein</fullName>
    </recommendedName>
</protein>
<dbReference type="HOGENOM" id="CLU_012976_0_0_1"/>
<gene>
    <name evidence="1" type="ORF">VCUG_00655</name>
</gene>
<dbReference type="Gene3D" id="3.80.10.10">
    <property type="entry name" value="Ribonuclease Inhibitor"/>
    <property type="match status" value="1"/>
</dbReference>
<dbReference type="GeneID" id="19878540"/>
<dbReference type="InterPro" id="IPR032675">
    <property type="entry name" value="LRR_dom_sf"/>
</dbReference>
<dbReference type="EMBL" id="GL877411">
    <property type="protein sequence ID" value="ELA47813.1"/>
    <property type="molecule type" value="Genomic_DNA"/>
</dbReference>
<proteinExistence type="predicted"/>
<sequence length="981" mass="111793">MQFDVCNYIKVAMKYVLVFVPNLHTQNEEYLVFNNLHETGLENYLSTCESTQVVSSVPRELRISVKSESVLEGSENTAEVRKKHFTCYIGEIFGLGGSKCKSYQDFIDTNVNDMSFTIVKVPLSMSLFKKISNISRHTASDFTFDDIYDMFVQLFPFKDKQALCALAVVFHLQKNSDLTAELKRCYVAQDKSKFDEKIKYLSTHIFSSSTNSDSFLSIINRILEFYSFSDKDEIMVRYQDNEFIELFIVAELADFSLRFMFTHVEISYNRLVNNADILVKQLSDDHFQYPLTLCIEEIEGTLEEDDPCEYLRSNSSDSTSGSDSDDYGGIGFRSLRNSPRSEKETLVHAIGLISDVVCSMGGRVQKVILELNRFATAIDSSCFSRIDSLSVIRCTDCSAEFLASLPCNAAQIVANFNNSFARSVTELYQNAASVQYNENTFYNDLTFMGRQKHIEICSSAINGSLIFLPENDYECISLISVYGVVYLSGIAGFGQILLTRTDTTSKLHYEKKEPGKSLFELKSAQIFDQIVVDADIGSVILHMVELDLGTSIVFSSTNMHVEVSESRGLLDMTSFIGTVVFIDRTMKLKISSTQDKHSELSHIELSGINFRDNVVLRDVFEEIDLKYVFIDKKSSLTVNMSCKELVIERCTGMIDLTRVHQLDKVKITFALQEHIRFKFAEPVHVRHLHLHRVCNGVDEMEMLFSNFVKIEYLQITDEDGYEYSGDVASYAKDLKWFFFDHEHTEGSSVSSSRHSLNEQNSRLDLISYMKLSLLINSLWCTLVHETIKELDLGAIVVMKENWKSLSSLANLRILKICVENLTTEFFVCLPPGIRLLELSCIATRGKYWSVEDIYYHSVTRIPLPNLRVLVIEANYLAMLRCLSSLPPSLEAIQVRYTHAPIIHSLITEHKLKIRELYIYDGVERDYSRYSDGFMTEKGSVDFARMLAEHVDFNSLEYLGIVTLCGLTVLNPLTFEVLDQNN</sequence>
<reference evidence="2" key="1">
    <citation type="submission" date="2011-03" db="EMBL/GenBank/DDBJ databases">
        <title>The genome sequence of Vavraia culicis strain floridensis.</title>
        <authorList>
            <consortium name="The Broad Institute Genome Sequencing Platform"/>
            <person name="Cuomo C."/>
            <person name="Becnel J."/>
            <person name="Sanscrainte N."/>
            <person name="Young S.K."/>
            <person name="Zeng Q."/>
            <person name="Gargeya S."/>
            <person name="Fitzgerald M."/>
            <person name="Haas B."/>
            <person name="Abouelleil A."/>
            <person name="Alvarado L."/>
            <person name="Arachchi H.M."/>
            <person name="Berlin A."/>
            <person name="Chapman S.B."/>
            <person name="Gearin G."/>
            <person name="Goldberg J."/>
            <person name="Griggs A."/>
            <person name="Gujja S."/>
            <person name="Hansen M."/>
            <person name="Heiman D."/>
            <person name="Howarth C."/>
            <person name="Larimer J."/>
            <person name="Lui A."/>
            <person name="MacDonald P.J.P."/>
            <person name="McCowen C."/>
            <person name="Montmayeur A."/>
            <person name="Murphy C."/>
            <person name="Neiman D."/>
            <person name="Pearson M."/>
            <person name="Priest M."/>
            <person name="Roberts A."/>
            <person name="Saif S."/>
            <person name="Shea T."/>
            <person name="Sisk P."/>
            <person name="Stolte C."/>
            <person name="Sykes S."/>
            <person name="Wortman J."/>
            <person name="Nusbaum C."/>
            <person name="Birren B."/>
        </authorList>
    </citation>
    <scope>NUCLEOTIDE SEQUENCE [LARGE SCALE GENOMIC DNA]</scope>
    <source>
        <strain evidence="2">floridensis</strain>
    </source>
</reference>
<dbReference type="RefSeq" id="XP_008073676.1">
    <property type="nucleotide sequence ID" value="XM_008075485.1"/>
</dbReference>
<organism evidence="1 2">
    <name type="scientific">Vavraia culicis (isolate floridensis)</name>
    <name type="common">Microsporidian parasite</name>
    <dbReference type="NCBI Taxonomy" id="948595"/>
    <lineage>
        <taxon>Eukaryota</taxon>
        <taxon>Fungi</taxon>
        <taxon>Fungi incertae sedis</taxon>
        <taxon>Microsporidia</taxon>
        <taxon>Pleistophoridae</taxon>
        <taxon>Vavraia</taxon>
    </lineage>
</organism>
<evidence type="ECO:0000313" key="1">
    <source>
        <dbReference type="EMBL" id="ELA47813.1"/>
    </source>
</evidence>
<keyword evidence="2" id="KW-1185">Reference proteome</keyword>
<dbReference type="SUPFAM" id="SSF52047">
    <property type="entry name" value="RNI-like"/>
    <property type="match status" value="1"/>
</dbReference>
<dbReference type="OrthoDB" id="10039566at2759"/>
<dbReference type="AlphaFoldDB" id="L2GWZ7"/>
<dbReference type="Proteomes" id="UP000011081">
    <property type="component" value="Unassembled WGS sequence"/>
</dbReference>
<name>L2GWZ7_VAVCU</name>
<dbReference type="VEuPathDB" id="MicrosporidiaDB:VCUG_00655"/>
<dbReference type="OMA" id="EYLVFNN"/>